<dbReference type="RefSeq" id="WP_155445634.1">
    <property type="nucleotide sequence ID" value="NZ_JAOQNR010000004.1"/>
</dbReference>
<dbReference type="AlphaFoldDB" id="A0A6N8DP40"/>
<sequence>MNAQVIPFPRANAWTAERLLAFDAPPTAEALVERARLAASLSEAAQAEQAARSAWAKPRAGLKAAREAADFFWERCVERVAVETVFDALRRSGADEALQTRVRDHFSAFCHSL</sequence>
<dbReference type="EMBL" id="WNKS01000005">
    <property type="protein sequence ID" value="MTV30941.1"/>
    <property type="molecule type" value="Genomic_DNA"/>
</dbReference>
<protein>
    <submittedName>
        <fullName evidence="1">Uncharacterized protein</fullName>
    </submittedName>
</protein>
<reference evidence="1 2" key="1">
    <citation type="submission" date="2019-11" db="EMBL/GenBank/DDBJ databases">
        <title>Whole-genome sequence of a Rhodoblastus acidophilus DSM 142.</title>
        <authorList>
            <person name="Kyndt J.A."/>
            <person name="Meyer T.E."/>
        </authorList>
    </citation>
    <scope>NUCLEOTIDE SEQUENCE [LARGE SCALE GENOMIC DNA]</scope>
    <source>
        <strain evidence="1 2">DSM 142</strain>
    </source>
</reference>
<name>A0A6N8DP40_RHOAC</name>
<proteinExistence type="predicted"/>
<accession>A0A6N8DP40</accession>
<dbReference type="OrthoDB" id="9921061at2"/>
<evidence type="ECO:0000313" key="1">
    <source>
        <dbReference type="EMBL" id="MTV30941.1"/>
    </source>
</evidence>
<evidence type="ECO:0000313" key="2">
    <source>
        <dbReference type="Proteomes" id="UP000439113"/>
    </source>
</evidence>
<gene>
    <name evidence="1" type="ORF">GJ654_08030</name>
</gene>
<dbReference type="Proteomes" id="UP000439113">
    <property type="component" value="Unassembled WGS sequence"/>
</dbReference>
<comment type="caution">
    <text evidence="1">The sequence shown here is derived from an EMBL/GenBank/DDBJ whole genome shotgun (WGS) entry which is preliminary data.</text>
</comment>
<organism evidence="1 2">
    <name type="scientific">Rhodoblastus acidophilus</name>
    <name type="common">Rhodopseudomonas acidophila</name>
    <dbReference type="NCBI Taxonomy" id="1074"/>
    <lineage>
        <taxon>Bacteria</taxon>
        <taxon>Pseudomonadati</taxon>
        <taxon>Pseudomonadota</taxon>
        <taxon>Alphaproteobacteria</taxon>
        <taxon>Hyphomicrobiales</taxon>
        <taxon>Rhodoblastaceae</taxon>
        <taxon>Rhodoblastus</taxon>
    </lineage>
</organism>